<name>A0A6M5YJY9_9BACT</name>
<dbReference type="Proteomes" id="UP000503447">
    <property type="component" value="Chromosome"/>
</dbReference>
<protein>
    <submittedName>
        <fullName evidence="2">Uncharacterized protein</fullName>
    </submittedName>
</protein>
<evidence type="ECO:0000256" key="1">
    <source>
        <dbReference type="SAM" id="MobiDB-lite"/>
    </source>
</evidence>
<gene>
    <name evidence="2" type="ORF">FTUN_1877</name>
</gene>
<organism evidence="2 3">
    <name type="scientific">Frigoriglobus tundricola</name>
    <dbReference type="NCBI Taxonomy" id="2774151"/>
    <lineage>
        <taxon>Bacteria</taxon>
        <taxon>Pseudomonadati</taxon>
        <taxon>Planctomycetota</taxon>
        <taxon>Planctomycetia</taxon>
        <taxon>Gemmatales</taxon>
        <taxon>Gemmataceae</taxon>
        <taxon>Frigoriglobus</taxon>
    </lineage>
</organism>
<keyword evidence="3" id="KW-1185">Reference proteome</keyword>
<evidence type="ECO:0000313" key="3">
    <source>
        <dbReference type="Proteomes" id="UP000503447"/>
    </source>
</evidence>
<feature type="region of interest" description="Disordered" evidence="1">
    <location>
        <begin position="32"/>
        <end position="52"/>
    </location>
</feature>
<reference evidence="3" key="1">
    <citation type="submission" date="2020-05" db="EMBL/GenBank/DDBJ databases">
        <title>Frigoriglobus tundricola gen. nov., sp. nov., a psychrotolerant cellulolytic planctomycete of the family Gemmataceae with two divergent copies of 16S rRNA gene.</title>
        <authorList>
            <person name="Kulichevskaya I.S."/>
            <person name="Ivanova A.A."/>
            <person name="Naumoff D.G."/>
            <person name="Beletsky A.V."/>
            <person name="Rijpstra W.I.C."/>
            <person name="Sinninghe Damste J.S."/>
            <person name="Mardanov A.V."/>
            <person name="Ravin N.V."/>
            <person name="Dedysh S.N."/>
        </authorList>
    </citation>
    <scope>NUCLEOTIDE SEQUENCE [LARGE SCALE GENOMIC DNA]</scope>
    <source>
        <strain evidence="3">PL17</strain>
    </source>
</reference>
<sequence length="52" mass="5815">MTCYCCRRMSRNVCLGRGDTCRRCLRCANHCEGSQKPKGPACAKPKPPVNEK</sequence>
<evidence type="ECO:0000313" key="2">
    <source>
        <dbReference type="EMBL" id="QJW94357.1"/>
    </source>
</evidence>
<dbReference type="EMBL" id="CP053452">
    <property type="protein sequence ID" value="QJW94357.1"/>
    <property type="molecule type" value="Genomic_DNA"/>
</dbReference>
<dbReference type="AlphaFoldDB" id="A0A6M5YJY9"/>
<dbReference type="KEGG" id="ftj:FTUN_1877"/>
<dbReference type="RefSeq" id="WP_171470376.1">
    <property type="nucleotide sequence ID" value="NZ_CP053452.2"/>
</dbReference>
<accession>A0A6M5YJY9</accession>
<proteinExistence type="predicted"/>